<gene>
    <name evidence="2" type="ORF">PVAP13_1KG485905</name>
</gene>
<sequence length="151" mass="16540">MEANMELSTPLTGSFFDRHCGDIRSGRPSGPNPNAARPTNSSSLQPASSTGSTAPSLPSPSLSQAPGAPRRHDRERIRHHRHVTKVGYRNRRRIQYPPPYNPPHVAVLALRVHQPRNPSQRDEAGGRSLQRRRRSHPPGAAGGTPTLPPPR</sequence>
<name>A0A8T0XVN2_PANVG</name>
<evidence type="ECO:0000313" key="3">
    <source>
        <dbReference type="Proteomes" id="UP000823388"/>
    </source>
</evidence>
<feature type="compositionally biased region" description="Polar residues" evidence="1">
    <location>
        <begin position="1"/>
        <end position="12"/>
    </location>
</feature>
<evidence type="ECO:0000313" key="2">
    <source>
        <dbReference type="EMBL" id="KAG2661174.1"/>
    </source>
</evidence>
<feature type="compositionally biased region" description="Low complexity" evidence="1">
    <location>
        <begin position="45"/>
        <end position="68"/>
    </location>
</feature>
<feature type="compositionally biased region" description="Basic and acidic residues" evidence="1">
    <location>
        <begin position="16"/>
        <end position="25"/>
    </location>
</feature>
<accession>A0A8T0XVN2</accession>
<feature type="compositionally biased region" description="Basic residues" evidence="1">
    <location>
        <begin position="77"/>
        <end position="94"/>
    </location>
</feature>
<dbReference type="AlphaFoldDB" id="A0A8T0XVN2"/>
<feature type="region of interest" description="Disordered" evidence="1">
    <location>
        <begin position="1"/>
        <end position="151"/>
    </location>
</feature>
<dbReference type="Proteomes" id="UP000823388">
    <property type="component" value="Chromosome 1K"/>
</dbReference>
<reference evidence="2" key="1">
    <citation type="submission" date="2020-05" db="EMBL/GenBank/DDBJ databases">
        <title>WGS assembly of Panicum virgatum.</title>
        <authorList>
            <person name="Lovell J.T."/>
            <person name="Jenkins J."/>
            <person name="Shu S."/>
            <person name="Juenger T.E."/>
            <person name="Schmutz J."/>
        </authorList>
    </citation>
    <scope>NUCLEOTIDE SEQUENCE</scope>
    <source>
        <strain evidence="2">AP13</strain>
    </source>
</reference>
<comment type="caution">
    <text evidence="2">The sequence shown here is derived from an EMBL/GenBank/DDBJ whole genome shotgun (WGS) entry which is preliminary data.</text>
</comment>
<keyword evidence="3" id="KW-1185">Reference proteome</keyword>
<proteinExistence type="predicted"/>
<dbReference type="EMBL" id="CM029037">
    <property type="protein sequence ID" value="KAG2661174.1"/>
    <property type="molecule type" value="Genomic_DNA"/>
</dbReference>
<evidence type="ECO:0000256" key="1">
    <source>
        <dbReference type="SAM" id="MobiDB-lite"/>
    </source>
</evidence>
<protein>
    <submittedName>
        <fullName evidence="2">Uncharacterized protein</fullName>
    </submittedName>
</protein>
<organism evidence="2 3">
    <name type="scientific">Panicum virgatum</name>
    <name type="common">Blackwell switchgrass</name>
    <dbReference type="NCBI Taxonomy" id="38727"/>
    <lineage>
        <taxon>Eukaryota</taxon>
        <taxon>Viridiplantae</taxon>
        <taxon>Streptophyta</taxon>
        <taxon>Embryophyta</taxon>
        <taxon>Tracheophyta</taxon>
        <taxon>Spermatophyta</taxon>
        <taxon>Magnoliopsida</taxon>
        <taxon>Liliopsida</taxon>
        <taxon>Poales</taxon>
        <taxon>Poaceae</taxon>
        <taxon>PACMAD clade</taxon>
        <taxon>Panicoideae</taxon>
        <taxon>Panicodae</taxon>
        <taxon>Paniceae</taxon>
        <taxon>Panicinae</taxon>
        <taxon>Panicum</taxon>
        <taxon>Panicum sect. Hiantes</taxon>
    </lineage>
</organism>